<sequence length="116" mass="13840">MKDIEYKEVNGYLFPNLKGPEDVKVNSYFARMKVKYLKENHQGHLVSLMANNELSTYLEQVEKEANEMYDRLVEEYKAKWNVTEELKMENQMKWVQLMNNIDNAVKEVIMNELICI</sequence>
<accession>A0A4R3ZAV5</accession>
<dbReference type="InterPro" id="IPR026989">
    <property type="entry name" value="TnpV"/>
</dbReference>
<keyword evidence="1" id="KW-0175">Coiled coil</keyword>
<comment type="caution">
    <text evidence="2">The sequence shown here is derived from an EMBL/GenBank/DDBJ whole genome shotgun (WGS) entry which is preliminary data.</text>
</comment>
<name>A0A4R3ZAV5_9FIRM</name>
<evidence type="ECO:0000313" key="2">
    <source>
        <dbReference type="EMBL" id="TCW03001.1"/>
    </source>
</evidence>
<protein>
    <submittedName>
        <fullName evidence="2">Transposon-encoded protein TnpV</fullName>
    </submittedName>
</protein>
<proteinExistence type="predicted"/>
<feature type="coiled-coil region" evidence="1">
    <location>
        <begin position="51"/>
        <end position="78"/>
    </location>
</feature>
<evidence type="ECO:0000256" key="1">
    <source>
        <dbReference type="SAM" id="Coils"/>
    </source>
</evidence>
<organism evidence="2 3">
    <name type="scientific">Longibaculum muris</name>
    <dbReference type="NCBI Taxonomy" id="1796628"/>
    <lineage>
        <taxon>Bacteria</taxon>
        <taxon>Bacillati</taxon>
        <taxon>Bacillota</taxon>
        <taxon>Erysipelotrichia</taxon>
        <taxon>Erysipelotrichales</taxon>
        <taxon>Coprobacillaceae</taxon>
        <taxon>Longibaculum</taxon>
    </lineage>
</organism>
<reference evidence="2 3" key="1">
    <citation type="submission" date="2019-03" db="EMBL/GenBank/DDBJ databases">
        <title>Genomic Encyclopedia of Type Strains, Phase IV (KMG-IV): sequencing the most valuable type-strain genomes for metagenomic binning, comparative biology and taxonomic classification.</title>
        <authorList>
            <person name="Goeker M."/>
        </authorList>
    </citation>
    <scope>NUCLEOTIDE SEQUENCE [LARGE SCALE GENOMIC DNA]</scope>
    <source>
        <strain evidence="2 3">DSM 29487</strain>
    </source>
</reference>
<dbReference type="RefSeq" id="WP_066451265.1">
    <property type="nucleotide sequence ID" value="NZ_JANKBF010000002.1"/>
</dbReference>
<gene>
    <name evidence="2" type="ORF">EDD60_101307</name>
</gene>
<dbReference type="EMBL" id="SMCQ01000001">
    <property type="protein sequence ID" value="TCW03001.1"/>
    <property type="molecule type" value="Genomic_DNA"/>
</dbReference>
<dbReference type="Pfam" id="PF14198">
    <property type="entry name" value="TnpV"/>
    <property type="match status" value="1"/>
</dbReference>
<dbReference type="Proteomes" id="UP000295515">
    <property type="component" value="Unassembled WGS sequence"/>
</dbReference>
<keyword evidence="3" id="KW-1185">Reference proteome</keyword>
<dbReference type="AlphaFoldDB" id="A0A4R3ZAV5"/>
<dbReference type="GeneID" id="98914129"/>
<evidence type="ECO:0000313" key="3">
    <source>
        <dbReference type="Proteomes" id="UP000295515"/>
    </source>
</evidence>